<evidence type="ECO:0000313" key="2">
    <source>
        <dbReference type="EMBL" id="RKI90040.1"/>
    </source>
</evidence>
<dbReference type="RefSeq" id="WP_120471251.1">
    <property type="nucleotide sequence ID" value="NZ_CATAJS010000042.1"/>
</dbReference>
<protein>
    <submittedName>
        <fullName evidence="2">Sporulation protein</fullName>
    </submittedName>
</protein>
<dbReference type="OrthoDB" id="1640349at2"/>
<comment type="caution">
    <text evidence="2">The sequence shown here is derived from an EMBL/GenBank/DDBJ whole genome shotgun (WGS) entry which is preliminary data.</text>
</comment>
<feature type="transmembrane region" description="Helical" evidence="1">
    <location>
        <begin position="88"/>
        <end position="108"/>
    </location>
</feature>
<dbReference type="Pfam" id="PF06898">
    <property type="entry name" value="YqfD"/>
    <property type="match status" value="1"/>
</dbReference>
<dbReference type="InterPro" id="IPR010690">
    <property type="entry name" value="YqfD"/>
</dbReference>
<keyword evidence="3" id="KW-1185">Reference proteome</keyword>
<dbReference type="Proteomes" id="UP000280696">
    <property type="component" value="Unassembled WGS sequence"/>
</dbReference>
<sequence>MIQVIRFMKGYLLIKVSGFSPERFMNLCSNHNIFLWDIENYGEYYMMKISLKGFYQIKGITRKTGTRVVITKRYGLPFLSPRMWRRRIFLAGLLGSLFFWMWMSRYIWAIEVEGNYYVTTDIFQDFLYENGFQVGMKKDDVVIEQLEKNIRSEFDIVTWTSARIDGTRLLIQVKENDLISVQDKAPEKAQEGEGIDLVAGKEGEVVSIVTRSGTPKVSAGDMVKEGDVLVEGGIPIMNEDGTVRKYEYCRADADILLRCVYRLTEDIDEKYEQKQYTGKEKKRPFVMVGTKKVNIPDFGGEYEEFDVVEEKDQLKLFENYYLPLYFGCDHIREYVTEEKIYKKEEVKGLFEEKIKKFIESLQEKGVQIIEKNVTINKVSGVWKMKVDFLAVEKTGTEKKTGLMQIEEGTVPEENQE</sequence>
<name>A0A3A9AEE8_9FIRM</name>
<organism evidence="2 3">
    <name type="scientific">Parablautia intestinalis</name>
    <dbReference type="NCBI Taxonomy" id="2320100"/>
    <lineage>
        <taxon>Bacteria</taxon>
        <taxon>Bacillati</taxon>
        <taxon>Bacillota</taxon>
        <taxon>Clostridia</taxon>
        <taxon>Lachnospirales</taxon>
        <taxon>Lachnospiraceae</taxon>
        <taxon>Parablautia</taxon>
    </lineage>
</organism>
<dbReference type="EMBL" id="RAYQ01000017">
    <property type="protein sequence ID" value="RKI90040.1"/>
    <property type="molecule type" value="Genomic_DNA"/>
</dbReference>
<evidence type="ECO:0000256" key="1">
    <source>
        <dbReference type="SAM" id="Phobius"/>
    </source>
</evidence>
<dbReference type="AlphaFoldDB" id="A0A3A9AEE8"/>
<keyword evidence="1" id="KW-0472">Membrane</keyword>
<accession>A0A3A9AEE8</accession>
<proteinExistence type="predicted"/>
<evidence type="ECO:0000313" key="3">
    <source>
        <dbReference type="Proteomes" id="UP000280696"/>
    </source>
</evidence>
<keyword evidence="1" id="KW-0812">Transmembrane</keyword>
<keyword evidence="1" id="KW-1133">Transmembrane helix</keyword>
<gene>
    <name evidence="2" type="ORF">D7V94_15565</name>
</gene>
<reference evidence="2 3" key="1">
    <citation type="submission" date="2018-09" db="EMBL/GenBank/DDBJ databases">
        <title>Murine metabolic-syndrome-specific gut microbial biobank.</title>
        <authorList>
            <person name="Liu C."/>
        </authorList>
    </citation>
    <scope>NUCLEOTIDE SEQUENCE [LARGE SCALE GENOMIC DNA]</scope>
    <source>
        <strain evidence="2 3">0.1xD8-82</strain>
    </source>
</reference>